<organism evidence="1 2">
    <name type="scientific">Rangifer tarandus platyrhynchus</name>
    <name type="common">Svalbard reindeer</name>
    <dbReference type="NCBI Taxonomy" id="3082113"/>
    <lineage>
        <taxon>Eukaryota</taxon>
        <taxon>Metazoa</taxon>
        <taxon>Chordata</taxon>
        <taxon>Craniata</taxon>
        <taxon>Vertebrata</taxon>
        <taxon>Euteleostomi</taxon>
        <taxon>Mammalia</taxon>
        <taxon>Eutheria</taxon>
        <taxon>Laurasiatheria</taxon>
        <taxon>Artiodactyla</taxon>
        <taxon>Ruminantia</taxon>
        <taxon>Pecora</taxon>
        <taxon>Cervidae</taxon>
        <taxon>Odocoileinae</taxon>
        <taxon>Rangifer</taxon>
    </lineage>
</organism>
<evidence type="ECO:0000313" key="1">
    <source>
        <dbReference type="EMBL" id="CAN0135452.1"/>
    </source>
</evidence>
<sequence>MGHGVGPRPPHVAATLNPTETVASPISTESSLGKGWSGLISTPGPQIPCSSCEPLLDATEQAECWDFQQEVKDPRPLGEFWCVLESVDAGALGQTLARTLVPTLLGPPLLCTGSWRPLGVQCQLPAPAGRGRTIKREGRWWNLAPSGPSLSLV</sequence>
<proteinExistence type="predicted"/>
<name>A0AC59Z0Q6_RANTA</name>
<protein>
    <submittedName>
        <fullName evidence="1">Uncharacterized protein</fullName>
    </submittedName>
</protein>
<dbReference type="Proteomes" id="UP001162501">
    <property type="component" value="Chromosome 21"/>
</dbReference>
<dbReference type="EMBL" id="OX596105">
    <property type="protein sequence ID" value="CAN0135452.1"/>
    <property type="molecule type" value="Genomic_DNA"/>
</dbReference>
<accession>A0AC59Z0Q6</accession>
<gene>
    <name evidence="1" type="ORF">MRATA1EN22A_LOCUS12580</name>
</gene>
<reference evidence="1" key="2">
    <citation type="submission" date="2025-03" db="EMBL/GenBank/DDBJ databases">
        <authorList>
            <consortium name="ELIXIR-Norway"/>
            <consortium name="Elixir Norway"/>
        </authorList>
    </citation>
    <scope>NUCLEOTIDE SEQUENCE</scope>
</reference>
<evidence type="ECO:0000313" key="2">
    <source>
        <dbReference type="Proteomes" id="UP001162501"/>
    </source>
</evidence>
<reference evidence="1" key="1">
    <citation type="submission" date="2023-05" db="EMBL/GenBank/DDBJ databases">
        <authorList>
            <consortium name="ELIXIR-Norway"/>
        </authorList>
    </citation>
    <scope>NUCLEOTIDE SEQUENCE</scope>
</reference>